<dbReference type="Pfam" id="PF02318">
    <property type="entry name" value="FYVE_2"/>
    <property type="match status" value="1"/>
</dbReference>
<dbReference type="FunFam" id="2.60.40.150:FF:000006">
    <property type="entry name" value="Synaptotagmin-like 5, isoform CRA_a"/>
    <property type="match status" value="1"/>
</dbReference>
<dbReference type="InterPro" id="IPR000008">
    <property type="entry name" value="C2_dom"/>
</dbReference>
<evidence type="ECO:0000256" key="2">
    <source>
        <dbReference type="ARBA" id="ARBA00022737"/>
    </source>
</evidence>
<dbReference type="InterPro" id="IPR011011">
    <property type="entry name" value="Znf_FYVE_PHD"/>
</dbReference>
<keyword evidence="3" id="KW-0472">Membrane</keyword>
<dbReference type="Pfam" id="PF00168">
    <property type="entry name" value="C2"/>
    <property type="match status" value="2"/>
</dbReference>
<dbReference type="GeneID" id="100562201"/>
<dbReference type="OrthoDB" id="195679at2759"/>
<evidence type="ECO:0000256" key="3">
    <source>
        <dbReference type="ARBA" id="ARBA00023136"/>
    </source>
</evidence>
<dbReference type="InterPro" id="IPR010911">
    <property type="entry name" value="Rab_BD"/>
</dbReference>
<dbReference type="PANTHER" id="PTHR45716:SF1">
    <property type="entry name" value="SYNAPTOTAGMIN-LIKE PROTEIN 3"/>
    <property type="match status" value="1"/>
</dbReference>
<sequence length="610" mass="68851">MSQELNLSLLKGLEQKIILEVLHRDETLREVDEERIRNLKLQLQQLRWKGAKSTSDVNHVKSCARCQKSLGRLFNRGAVCNGCSQQVCSGCRIILNPSLWMCTICYAYEDMKVKTGEWFFEIRTKKFPTEGRRATASAKLLKYFQELSNISVVPPTPPPFAESTSGINTVELDQNKSFHRSMENLFLSLTSHIRKMSKSQNDMTAEKNFLTATFGQQIDSIKERRSLSDPAVDIASKGLKDAPSLLHLLTGEEDSNGTDSKKTSSEECSLSSSTSEAVFSAGVRSNSLYSINSTCTEAGNFERVDVSGEIEFAIAYIFRTGTLEVCISACKNLAYGEENKKKCNPYIKTCLLPDKSPQSKRKTSIKKNTLDPLFRESFKYKVEYSQLQTRQLQVSVWHSGTFKRRVFLGEVVISFESWDFEDNSTRSFNWYQLQTKPEKSGDNVALYSGELQVRAKLVLPSVGRKEKAHPEYQLHVIILGANNLPKIRPDGLLNPFVKGCLCLQGQKDVRQRTPVLKKQTHPQWNHLFVFNGVTTSRLQQSSLDLTVWDQVSFGLRDQFLGGARLGKYIPTSTVGATSQACLQWEKMLNCPDTWTDITLTLYPNAPAFKV</sequence>
<dbReference type="PANTHER" id="PTHR45716">
    <property type="entry name" value="BITESIZE, ISOFORM I"/>
    <property type="match status" value="1"/>
</dbReference>
<dbReference type="AlphaFoldDB" id="A0A803SVB4"/>
<feature type="domain" description="C2" evidence="5">
    <location>
        <begin position="454"/>
        <end position="585"/>
    </location>
</feature>
<evidence type="ECO:0000256" key="1">
    <source>
        <dbReference type="ARBA" id="ARBA00004170"/>
    </source>
</evidence>
<name>A0A803SVB4_ANOCA</name>
<evidence type="ECO:0000256" key="4">
    <source>
        <dbReference type="SAM" id="MobiDB-lite"/>
    </source>
</evidence>
<dbReference type="GO" id="GO:0005886">
    <property type="term" value="C:plasma membrane"/>
    <property type="evidence" value="ECO:0000318"/>
    <property type="project" value="GO_Central"/>
</dbReference>
<reference evidence="7" key="3">
    <citation type="submission" date="2025-09" db="UniProtKB">
        <authorList>
            <consortium name="Ensembl"/>
        </authorList>
    </citation>
    <scope>IDENTIFICATION</scope>
</reference>
<dbReference type="Gene3D" id="3.30.40.10">
    <property type="entry name" value="Zinc/RING finger domain, C3HC4 (zinc finger)"/>
    <property type="match status" value="1"/>
</dbReference>
<dbReference type="InterPro" id="IPR035892">
    <property type="entry name" value="C2_domain_sf"/>
</dbReference>
<comment type="subcellular location">
    <subcellularLocation>
        <location evidence="1">Membrane</location>
        <topology evidence="1">Peripheral membrane protein</topology>
    </subcellularLocation>
</comment>
<protein>
    <submittedName>
        <fullName evidence="7">Synaptotagmin like 3</fullName>
    </submittedName>
</protein>
<evidence type="ECO:0000259" key="6">
    <source>
        <dbReference type="PROSITE" id="PS50916"/>
    </source>
</evidence>
<keyword evidence="2" id="KW-0677">Repeat</keyword>
<evidence type="ECO:0000313" key="7">
    <source>
        <dbReference type="Ensembl" id="ENSACAP00000026904.1"/>
    </source>
</evidence>
<dbReference type="GO" id="GO:0070382">
    <property type="term" value="C:exocytic vesicle"/>
    <property type="evidence" value="ECO:0000318"/>
    <property type="project" value="GO_Central"/>
</dbReference>
<dbReference type="SMART" id="SM00239">
    <property type="entry name" value="C2"/>
    <property type="match status" value="2"/>
</dbReference>
<dbReference type="CTD" id="94120"/>
<dbReference type="GO" id="GO:0005544">
    <property type="term" value="F:calcium-dependent phospholipid binding"/>
    <property type="evidence" value="ECO:0007669"/>
    <property type="project" value="Ensembl"/>
</dbReference>
<reference evidence="7 8" key="1">
    <citation type="submission" date="2009-12" db="EMBL/GenBank/DDBJ databases">
        <title>The Genome Sequence of Anolis carolinensis (Green Anole Lizard).</title>
        <authorList>
            <consortium name="The Genome Sequencing Platform"/>
            <person name="Di Palma F."/>
            <person name="Alfoldi J."/>
            <person name="Heiman D."/>
            <person name="Young S."/>
            <person name="Grabherr M."/>
            <person name="Johnson J."/>
            <person name="Lander E.S."/>
            <person name="Lindblad-Toh K."/>
        </authorList>
    </citation>
    <scope>NUCLEOTIDE SEQUENCE [LARGE SCALE GENOMIC DNA]</scope>
    <source>
        <strain evidence="7 8">JBL SC #1</strain>
    </source>
</reference>
<dbReference type="GO" id="GO:0006886">
    <property type="term" value="P:intracellular protein transport"/>
    <property type="evidence" value="ECO:0007669"/>
    <property type="project" value="InterPro"/>
</dbReference>
<dbReference type="Bgee" id="ENSACAG00000004780">
    <property type="expression patterns" value="Expressed in adrenal gland and 7 other cell types or tissues"/>
</dbReference>
<feature type="domain" description="RabBD" evidence="6">
    <location>
        <begin position="4"/>
        <end position="122"/>
    </location>
</feature>
<gene>
    <name evidence="7" type="primary">SYTL3</name>
</gene>
<dbReference type="CDD" id="cd08521">
    <property type="entry name" value="C2A_SLP"/>
    <property type="match status" value="1"/>
</dbReference>
<organism evidence="7 8">
    <name type="scientific">Anolis carolinensis</name>
    <name type="common">Green anole</name>
    <name type="synonym">American chameleon</name>
    <dbReference type="NCBI Taxonomy" id="28377"/>
    <lineage>
        <taxon>Eukaryota</taxon>
        <taxon>Metazoa</taxon>
        <taxon>Chordata</taxon>
        <taxon>Craniata</taxon>
        <taxon>Vertebrata</taxon>
        <taxon>Euteleostomi</taxon>
        <taxon>Lepidosauria</taxon>
        <taxon>Squamata</taxon>
        <taxon>Bifurcata</taxon>
        <taxon>Unidentata</taxon>
        <taxon>Episquamata</taxon>
        <taxon>Toxicofera</taxon>
        <taxon>Iguania</taxon>
        <taxon>Dactyloidae</taxon>
        <taxon>Anolis</taxon>
    </lineage>
</organism>
<accession>A0A803SVB4</accession>
<evidence type="ECO:0000259" key="5">
    <source>
        <dbReference type="PROSITE" id="PS50004"/>
    </source>
</evidence>
<feature type="region of interest" description="Disordered" evidence="4">
    <location>
        <begin position="250"/>
        <end position="269"/>
    </location>
</feature>
<dbReference type="SUPFAM" id="SSF49562">
    <property type="entry name" value="C2 domain (Calcium/lipid-binding domain, CaLB)"/>
    <property type="match status" value="2"/>
</dbReference>
<reference evidence="7" key="2">
    <citation type="submission" date="2025-08" db="UniProtKB">
        <authorList>
            <consortium name="Ensembl"/>
        </authorList>
    </citation>
    <scope>IDENTIFICATION</scope>
</reference>
<dbReference type="PROSITE" id="PS50916">
    <property type="entry name" value="RABBD"/>
    <property type="match status" value="1"/>
</dbReference>
<feature type="domain" description="C2" evidence="5">
    <location>
        <begin position="306"/>
        <end position="431"/>
    </location>
</feature>
<dbReference type="GO" id="GO:0006887">
    <property type="term" value="P:exocytosis"/>
    <property type="evidence" value="ECO:0000318"/>
    <property type="project" value="GO_Central"/>
</dbReference>
<dbReference type="Ensembl" id="ENSACAT00000047757.1">
    <property type="protein sequence ID" value="ENSACAP00000026904.1"/>
    <property type="gene ID" value="ENSACAG00000004780.4"/>
</dbReference>
<dbReference type="GeneTree" id="ENSGT00940000160610"/>
<dbReference type="Gene3D" id="2.60.40.150">
    <property type="entry name" value="C2 domain"/>
    <property type="match status" value="2"/>
</dbReference>
<dbReference type="KEGG" id="acs:100562201"/>
<dbReference type="SUPFAM" id="SSF57903">
    <property type="entry name" value="FYVE/PHD zinc finger"/>
    <property type="match status" value="1"/>
</dbReference>
<dbReference type="Proteomes" id="UP000001646">
    <property type="component" value="Chromosome 1"/>
</dbReference>
<evidence type="ECO:0000313" key="8">
    <source>
        <dbReference type="Proteomes" id="UP000001646"/>
    </source>
</evidence>
<keyword evidence="8" id="KW-1185">Reference proteome</keyword>
<dbReference type="PROSITE" id="PS50004">
    <property type="entry name" value="C2"/>
    <property type="match status" value="2"/>
</dbReference>
<dbReference type="InterPro" id="IPR013083">
    <property type="entry name" value="Znf_RING/FYVE/PHD"/>
</dbReference>
<dbReference type="GO" id="GO:0031267">
    <property type="term" value="F:small GTPase binding"/>
    <property type="evidence" value="ECO:0007669"/>
    <property type="project" value="InterPro"/>
</dbReference>
<proteinExistence type="predicted"/>
<dbReference type="FunFam" id="3.30.40.10:FF:000018">
    <property type="entry name" value="Synaptotagmin-like 5, isoform CRA_a"/>
    <property type="match status" value="1"/>
</dbReference>
<dbReference type="GO" id="GO:0042043">
    <property type="term" value="F:neurexin family protein binding"/>
    <property type="evidence" value="ECO:0000318"/>
    <property type="project" value="GO_Central"/>
</dbReference>
<dbReference type="InterPro" id="IPR041282">
    <property type="entry name" value="FYVE_2"/>
</dbReference>
<dbReference type="InParanoid" id="A0A803SVB4"/>